<dbReference type="OrthoDB" id="9811476at2"/>
<reference evidence="10 11" key="1">
    <citation type="submission" date="2018-06" db="EMBL/GenBank/DDBJ databases">
        <title>Genomic Encyclopedia of Type Strains, Phase III (KMG-III): the genomes of soil and plant-associated and newly described type strains.</title>
        <authorList>
            <person name="Whitman W."/>
        </authorList>
    </citation>
    <scope>NUCLEOTIDE SEQUENCE [LARGE SCALE GENOMIC DNA]</scope>
    <source>
        <strain evidence="10 11">CGMCC 4.7090</strain>
    </source>
</reference>
<dbReference type="Proteomes" id="UP000249341">
    <property type="component" value="Unassembled WGS sequence"/>
</dbReference>
<evidence type="ECO:0000256" key="8">
    <source>
        <dbReference type="SAM" id="Phobius"/>
    </source>
</evidence>
<dbReference type="GO" id="GO:0009246">
    <property type="term" value="P:enterobacterial common antigen biosynthetic process"/>
    <property type="evidence" value="ECO:0007669"/>
    <property type="project" value="TreeGrafter"/>
</dbReference>
<dbReference type="AlphaFoldDB" id="A0A327ZKX0"/>
<feature type="transmembrane region" description="Helical" evidence="8">
    <location>
        <begin position="153"/>
        <end position="173"/>
    </location>
</feature>
<dbReference type="PANTHER" id="PTHR40074">
    <property type="entry name" value="O-ACETYLTRANSFERASE WECH"/>
    <property type="match status" value="1"/>
</dbReference>
<feature type="transmembrane region" description="Helical" evidence="8">
    <location>
        <begin position="301"/>
        <end position="322"/>
    </location>
</feature>
<name>A0A327ZKX0_9ACTN</name>
<accession>A0A327ZKX0</accession>
<protein>
    <submittedName>
        <fullName evidence="10">Putative membrane protein YcfT</fullName>
    </submittedName>
</protein>
<evidence type="ECO:0000256" key="3">
    <source>
        <dbReference type="ARBA" id="ARBA00022475"/>
    </source>
</evidence>
<feature type="transmembrane region" description="Helical" evidence="8">
    <location>
        <begin position="208"/>
        <end position="226"/>
    </location>
</feature>
<dbReference type="Pfam" id="PF01757">
    <property type="entry name" value="Acyl_transf_3"/>
    <property type="match status" value="1"/>
</dbReference>
<evidence type="ECO:0000313" key="10">
    <source>
        <dbReference type="EMBL" id="RAK42925.1"/>
    </source>
</evidence>
<feature type="transmembrane region" description="Helical" evidence="8">
    <location>
        <begin position="89"/>
        <end position="109"/>
    </location>
</feature>
<feature type="region of interest" description="Disordered" evidence="7">
    <location>
        <begin position="344"/>
        <end position="378"/>
    </location>
</feature>
<organism evidence="10 11">
    <name type="scientific">Actinoplanes lutulentus</name>
    <dbReference type="NCBI Taxonomy" id="1287878"/>
    <lineage>
        <taxon>Bacteria</taxon>
        <taxon>Bacillati</taxon>
        <taxon>Actinomycetota</taxon>
        <taxon>Actinomycetes</taxon>
        <taxon>Micromonosporales</taxon>
        <taxon>Micromonosporaceae</taxon>
        <taxon>Actinoplanes</taxon>
    </lineage>
</organism>
<keyword evidence="5 8" id="KW-1133">Transmembrane helix</keyword>
<evidence type="ECO:0000256" key="1">
    <source>
        <dbReference type="ARBA" id="ARBA00004651"/>
    </source>
</evidence>
<evidence type="ECO:0000256" key="5">
    <source>
        <dbReference type="ARBA" id="ARBA00022989"/>
    </source>
</evidence>
<keyword evidence="11" id="KW-1185">Reference proteome</keyword>
<keyword evidence="3" id="KW-1003">Cell membrane</keyword>
<feature type="transmembrane region" description="Helical" evidence="8">
    <location>
        <begin position="12"/>
        <end position="32"/>
    </location>
</feature>
<gene>
    <name evidence="10" type="ORF">B0I29_10155</name>
</gene>
<comment type="caution">
    <text evidence="10">The sequence shown here is derived from an EMBL/GenBank/DDBJ whole genome shotgun (WGS) entry which is preliminary data.</text>
</comment>
<evidence type="ECO:0000313" key="11">
    <source>
        <dbReference type="Proteomes" id="UP000249341"/>
    </source>
</evidence>
<evidence type="ECO:0000256" key="2">
    <source>
        <dbReference type="ARBA" id="ARBA00007400"/>
    </source>
</evidence>
<feature type="transmembrane region" description="Helical" evidence="8">
    <location>
        <begin position="232"/>
        <end position="251"/>
    </location>
</feature>
<comment type="similarity">
    <text evidence="2">Belongs to the acyltransferase 3 family.</text>
</comment>
<keyword evidence="6 8" id="KW-0472">Membrane</keyword>
<feature type="transmembrane region" description="Helical" evidence="8">
    <location>
        <begin position="58"/>
        <end position="77"/>
    </location>
</feature>
<evidence type="ECO:0000256" key="4">
    <source>
        <dbReference type="ARBA" id="ARBA00022692"/>
    </source>
</evidence>
<dbReference type="GO" id="GO:0005886">
    <property type="term" value="C:plasma membrane"/>
    <property type="evidence" value="ECO:0007669"/>
    <property type="project" value="UniProtKB-SubCell"/>
</dbReference>
<feature type="transmembrane region" description="Helical" evidence="8">
    <location>
        <begin position="129"/>
        <end position="146"/>
    </location>
</feature>
<feature type="domain" description="Acyltransferase 3" evidence="9">
    <location>
        <begin position="9"/>
        <end position="320"/>
    </location>
</feature>
<feature type="transmembrane region" description="Helical" evidence="8">
    <location>
        <begin position="271"/>
        <end position="289"/>
    </location>
</feature>
<keyword evidence="4 8" id="KW-0812">Transmembrane</keyword>
<dbReference type="InterPro" id="IPR002656">
    <property type="entry name" value="Acyl_transf_3_dom"/>
</dbReference>
<comment type="subcellular location">
    <subcellularLocation>
        <location evidence="1">Cell membrane</location>
        <topology evidence="1">Multi-pass membrane protein</topology>
    </subcellularLocation>
</comment>
<dbReference type="GO" id="GO:0016413">
    <property type="term" value="F:O-acetyltransferase activity"/>
    <property type="evidence" value="ECO:0007669"/>
    <property type="project" value="TreeGrafter"/>
</dbReference>
<dbReference type="RefSeq" id="WP_111646758.1">
    <property type="nucleotide sequence ID" value="NZ_JACHWI010000001.1"/>
</dbReference>
<evidence type="ECO:0000256" key="6">
    <source>
        <dbReference type="ARBA" id="ARBA00023136"/>
    </source>
</evidence>
<evidence type="ECO:0000259" key="9">
    <source>
        <dbReference type="Pfam" id="PF01757"/>
    </source>
</evidence>
<evidence type="ECO:0000256" key="7">
    <source>
        <dbReference type="SAM" id="MobiDB-lite"/>
    </source>
</evidence>
<dbReference type="EMBL" id="QLMJ01000001">
    <property type="protein sequence ID" value="RAK42925.1"/>
    <property type="molecule type" value="Genomic_DNA"/>
</dbReference>
<proteinExistence type="inferred from homology"/>
<dbReference type="PANTHER" id="PTHR40074:SF4">
    <property type="entry name" value="INNER MEMBRANE PROTEIN YCFT"/>
    <property type="match status" value="1"/>
</dbReference>
<sequence>MTGESRAQWADLAKGVCIILVVLWHVIMKHYLRIDWHLPVPLPGAWGTFGEQLLPLRMPLFFTISGMFAAAAVQRPWRVVRRGRTIKFFYLYAVWFAVHTMVLALVPAFDTLAARSVLDVLEQLTITPTNLWYLIALAVYFVVAKLTRGVPVVVVLGAAFLLSAVASAGLLASPGNRGQLYQNLLFFLAGLRLKPWVQRLADEATMRLVVFGVVGYLGVMAALRLLGAERWFGVWPVASGLAVVLGVAAAAQLQRLPWLATRLAGLGRQTLPIYVMHMPLLALLHLALLRPFSGAGVGAQLVLATVLPVALTALLIWFCLVLHRGLTVSGASWLFDLPGPTAVPAPARSRPEPEPEPEPEPVADWSSAPTTVLPVVRR</sequence>